<dbReference type="Proteomes" id="UP000255234">
    <property type="component" value="Unassembled WGS sequence"/>
</dbReference>
<dbReference type="Pfam" id="PF09035">
    <property type="entry name" value="Tn916-Xis"/>
    <property type="match status" value="1"/>
</dbReference>
<dbReference type="RefSeq" id="WP_258553998.1">
    <property type="nucleotide sequence ID" value="NZ_UGPP01000001.1"/>
</dbReference>
<evidence type="ECO:0000313" key="2">
    <source>
        <dbReference type="Proteomes" id="UP000255234"/>
    </source>
</evidence>
<dbReference type="InterPro" id="IPR015122">
    <property type="entry name" value="Tn916-Xis"/>
</dbReference>
<name>A0A378P203_9FIRM</name>
<dbReference type="InterPro" id="IPR038148">
    <property type="entry name" value="Tn1545/Tn916_Xis"/>
</dbReference>
<accession>A0A378P203</accession>
<sequence length="68" mass="7914">MIDDKQVQIKDKFCLTIEEASAYFNIGEKKLRKIVSDNLDSGFIIQNGVKFLVKRKQFEKFLDDLTSI</sequence>
<gene>
    <name evidence="1" type="ORF">NCTC10571_02491</name>
</gene>
<dbReference type="Gene3D" id="3.90.105.50">
    <property type="match status" value="1"/>
</dbReference>
<reference evidence="1 2" key="1">
    <citation type="submission" date="2018-06" db="EMBL/GenBank/DDBJ databases">
        <authorList>
            <consortium name="Pathogen Informatics"/>
            <person name="Doyle S."/>
        </authorList>
    </citation>
    <scope>NUCLEOTIDE SEQUENCE [LARGE SCALE GENOMIC DNA]</scope>
    <source>
        <strain evidence="1 2">NCTC10571</strain>
    </source>
</reference>
<dbReference type="EMBL" id="UGPP01000001">
    <property type="protein sequence ID" value="STY72298.1"/>
    <property type="molecule type" value="Genomic_DNA"/>
</dbReference>
<proteinExistence type="predicted"/>
<organism evidence="1 2">
    <name type="scientific">Megamonas hypermegale</name>
    <dbReference type="NCBI Taxonomy" id="158847"/>
    <lineage>
        <taxon>Bacteria</taxon>
        <taxon>Bacillati</taxon>
        <taxon>Bacillota</taxon>
        <taxon>Negativicutes</taxon>
        <taxon>Selenomonadales</taxon>
        <taxon>Selenomonadaceae</taxon>
        <taxon>Megamonas</taxon>
    </lineage>
</organism>
<dbReference type="AlphaFoldDB" id="A0A378P203"/>
<protein>
    <submittedName>
        <fullName evidence="1">Excisionase from transposon Tn916</fullName>
    </submittedName>
</protein>
<evidence type="ECO:0000313" key="1">
    <source>
        <dbReference type="EMBL" id="STY72298.1"/>
    </source>
</evidence>